<evidence type="ECO:0000256" key="1">
    <source>
        <dbReference type="SAM" id="Phobius"/>
    </source>
</evidence>
<dbReference type="RefSeq" id="XP_022753796.1">
    <property type="nucleotide sequence ID" value="XM_022898061.1"/>
</dbReference>
<dbReference type="KEGG" id="dzi:111302124"/>
<evidence type="ECO:0000313" key="2">
    <source>
        <dbReference type="Proteomes" id="UP000515121"/>
    </source>
</evidence>
<accession>A0A6P5ZN91</accession>
<keyword evidence="1" id="KW-1133">Transmembrane helix</keyword>
<keyword evidence="2" id="KW-1185">Reference proteome</keyword>
<sequence length="108" mass="12386">MQKIPNPKPQKNRNLQSPINPCFEYSPLLLLLLCCCCWVLRLLLSLLLSEMRIARVLFGSLEGGLPRPCQHLQSVRFLSTGNGFDGQRPNSNSFEPDDEFERRIFCGY</sequence>
<name>A0A6P5ZN91_DURZI</name>
<reference evidence="3" key="1">
    <citation type="submission" date="2025-08" db="UniProtKB">
        <authorList>
            <consortium name="RefSeq"/>
        </authorList>
    </citation>
    <scope>IDENTIFICATION</scope>
    <source>
        <tissue evidence="3">Fruit stalk</tissue>
    </source>
</reference>
<keyword evidence="1" id="KW-0812">Transmembrane</keyword>
<dbReference type="GeneID" id="111302124"/>
<feature type="transmembrane region" description="Helical" evidence="1">
    <location>
        <begin position="28"/>
        <end position="48"/>
    </location>
</feature>
<protein>
    <submittedName>
        <fullName evidence="3">Uncharacterized protein LOC111302124</fullName>
    </submittedName>
</protein>
<keyword evidence="1" id="KW-0472">Membrane</keyword>
<proteinExistence type="predicted"/>
<dbReference type="AlphaFoldDB" id="A0A6P5ZN91"/>
<gene>
    <name evidence="3" type="primary">LOC111302124</name>
</gene>
<evidence type="ECO:0000313" key="3">
    <source>
        <dbReference type="RefSeq" id="XP_022753796.1"/>
    </source>
</evidence>
<organism evidence="2 3">
    <name type="scientific">Durio zibethinus</name>
    <name type="common">Durian</name>
    <dbReference type="NCBI Taxonomy" id="66656"/>
    <lineage>
        <taxon>Eukaryota</taxon>
        <taxon>Viridiplantae</taxon>
        <taxon>Streptophyta</taxon>
        <taxon>Embryophyta</taxon>
        <taxon>Tracheophyta</taxon>
        <taxon>Spermatophyta</taxon>
        <taxon>Magnoliopsida</taxon>
        <taxon>eudicotyledons</taxon>
        <taxon>Gunneridae</taxon>
        <taxon>Pentapetalae</taxon>
        <taxon>rosids</taxon>
        <taxon>malvids</taxon>
        <taxon>Malvales</taxon>
        <taxon>Malvaceae</taxon>
        <taxon>Helicteroideae</taxon>
        <taxon>Durio</taxon>
    </lineage>
</organism>
<dbReference type="Proteomes" id="UP000515121">
    <property type="component" value="Unplaced"/>
</dbReference>